<dbReference type="RefSeq" id="WP_286344954.1">
    <property type="nucleotide sequence ID" value="NZ_AP027732.1"/>
</dbReference>
<dbReference type="EMBL" id="AP027732">
    <property type="protein sequence ID" value="BDZ47879.1"/>
    <property type="molecule type" value="Genomic_DNA"/>
</dbReference>
<dbReference type="Proteomes" id="UP001321486">
    <property type="component" value="Chromosome"/>
</dbReference>
<name>A0ABM8GI80_9MICO</name>
<gene>
    <name evidence="1" type="ORF">GCM10025867_01200</name>
</gene>
<evidence type="ECO:0000313" key="1">
    <source>
        <dbReference type="EMBL" id="BDZ47879.1"/>
    </source>
</evidence>
<sequence length="234" mass="25827">MTIDTNSTPLTGTQHRVHVVGREDDRDIDGFELFSARRALALLKTTLGRERLLDLLGDEIRAGDDFLRDHLARSGGQETTGVTVVRAHGITAAQYTEWLSRAFGRLDVMLAAHPEHYSIHAEKGRVNIVETLGDKVCSFYMGGWDESVIEDAATAGPQEPPTDRRSRLALEDGTVVGWISNEFEDEEDGFSVRLTVTLPATCAPDVIEQHLQHFAVEYRNWILGAAAELAVAES</sequence>
<accession>A0ABM8GI80</accession>
<keyword evidence="2" id="KW-1185">Reference proteome</keyword>
<protein>
    <submittedName>
        <fullName evidence="1">Uncharacterized protein</fullName>
    </submittedName>
</protein>
<organism evidence="1 2">
    <name type="scientific">Frondihabitans sucicola</name>
    <dbReference type="NCBI Taxonomy" id="1268041"/>
    <lineage>
        <taxon>Bacteria</taxon>
        <taxon>Bacillati</taxon>
        <taxon>Actinomycetota</taxon>
        <taxon>Actinomycetes</taxon>
        <taxon>Micrococcales</taxon>
        <taxon>Microbacteriaceae</taxon>
        <taxon>Frondihabitans</taxon>
    </lineage>
</organism>
<reference evidence="2" key="1">
    <citation type="journal article" date="2019" name="Int. J. Syst. Evol. Microbiol.">
        <title>The Global Catalogue of Microorganisms (GCM) 10K type strain sequencing project: providing services to taxonomists for standard genome sequencing and annotation.</title>
        <authorList>
            <consortium name="The Broad Institute Genomics Platform"/>
            <consortium name="The Broad Institute Genome Sequencing Center for Infectious Disease"/>
            <person name="Wu L."/>
            <person name="Ma J."/>
        </authorList>
    </citation>
    <scope>NUCLEOTIDE SEQUENCE [LARGE SCALE GENOMIC DNA]</scope>
    <source>
        <strain evidence="2">NBRC 108728</strain>
    </source>
</reference>
<proteinExistence type="predicted"/>
<evidence type="ECO:0000313" key="2">
    <source>
        <dbReference type="Proteomes" id="UP001321486"/>
    </source>
</evidence>